<dbReference type="KEGG" id="cten:18250512"/>
<feature type="signal peptide" evidence="2">
    <location>
        <begin position="1"/>
        <end position="19"/>
    </location>
</feature>
<sequence>MKLSTLALSCFSLFTCIHGETSSPSFVEYGVDVVERQLSIPSLVSSLLDGFDVADIISDVNFEKIAGWADDLLNEGDNIDILDKIFVSLKNTKILPNAGVYLVTHNSTLQILEDSLPTILSVTGNINTTDFWVALDRSGLAYSVVAGALESDEFLPSVLSIAKKLIKSGGINLESLLEQAEKLIERDTIYAEFESEVEPPMTFATLYRRDNIEDLLETVMESIERSGLLNDTIMTLLTDEEFQDATVVLIQGALQNIGSLIQGSDFSALSPILQSLWDSNMLQDILEEALQDKGLRTALTTDLASMLKQGSIKETDLVSKSDKAAILAKDEAMSASEVESSVAAASATEASSSSKASSSSTETSDSEDGASLFRSSPAAVALGVLVPVGMFLI</sequence>
<protein>
    <submittedName>
        <fullName evidence="3">Uncharacterized protein</fullName>
    </submittedName>
</protein>
<dbReference type="EMBL" id="GL996528">
    <property type="protein sequence ID" value="EGV60075.1"/>
    <property type="molecule type" value="Genomic_DNA"/>
</dbReference>
<keyword evidence="4" id="KW-1185">Reference proteome</keyword>
<dbReference type="AlphaFoldDB" id="G3BFP9"/>
<name>G3BFP9_CANTC</name>
<evidence type="ECO:0000313" key="4">
    <source>
        <dbReference type="Proteomes" id="UP000000707"/>
    </source>
</evidence>
<dbReference type="eggNOG" id="ENOG502RQ5Y">
    <property type="taxonomic scope" value="Eukaryota"/>
</dbReference>
<evidence type="ECO:0000313" key="3">
    <source>
        <dbReference type="EMBL" id="EGV60075.1"/>
    </source>
</evidence>
<dbReference type="HOGENOM" id="CLU_702073_0_0_1"/>
<gene>
    <name evidence="3" type="ORF">CANTEDRAFT_95541</name>
</gene>
<dbReference type="STRING" id="590646.G3BFP9"/>
<proteinExistence type="predicted"/>
<evidence type="ECO:0000256" key="2">
    <source>
        <dbReference type="SAM" id="SignalP"/>
    </source>
</evidence>
<organism evidence="4">
    <name type="scientific">Candida tenuis (strain ATCC 10573 / BCRC 21748 / CBS 615 / JCM 9827 / NBRC 10315 / NRRL Y-1498 / VKM Y-70)</name>
    <name type="common">Yeast</name>
    <name type="synonym">Yamadazyma tenuis</name>
    <dbReference type="NCBI Taxonomy" id="590646"/>
    <lineage>
        <taxon>Eukaryota</taxon>
        <taxon>Fungi</taxon>
        <taxon>Dikarya</taxon>
        <taxon>Ascomycota</taxon>
        <taxon>Saccharomycotina</taxon>
        <taxon>Pichiomycetes</taxon>
        <taxon>Debaryomycetaceae</taxon>
        <taxon>Yamadazyma</taxon>
    </lineage>
</organism>
<feature type="chain" id="PRO_5003442864" evidence="2">
    <location>
        <begin position="20"/>
        <end position="393"/>
    </location>
</feature>
<dbReference type="OrthoDB" id="1918at2759"/>
<reference evidence="3 4" key="1">
    <citation type="journal article" date="2011" name="Proc. Natl. Acad. Sci. U.S.A.">
        <title>Comparative genomics of xylose-fermenting fungi for enhanced biofuel production.</title>
        <authorList>
            <person name="Wohlbach D.J."/>
            <person name="Kuo A."/>
            <person name="Sato T.K."/>
            <person name="Potts K.M."/>
            <person name="Salamov A.A."/>
            <person name="LaButti K.M."/>
            <person name="Sun H."/>
            <person name="Clum A."/>
            <person name="Pangilinan J.L."/>
            <person name="Lindquist E.A."/>
            <person name="Lucas S."/>
            <person name="Lapidus A."/>
            <person name="Jin M."/>
            <person name="Gunawan C."/>
            <person name="Balan V."/>
            <person name="Dale B.E."/>
            <person name="Jeffries T.W."/>
            <person name="Zinkel R."/>
            <person name="Barry K.W."/>
            <person name="Grigoriev I.V."/>
            <person name="Gasch A.P."/>
        </authorList>
    </citation>
    <scope>NUCLEOTIDE SEQUENCE [LARGE SCALE GENOMIC DNA]</scope>
    <source>
        <strain evidence="4">ATCC 10573 / BCRC 21748 / CBS 615 / JCM 9827 / NBRC 10315 / NRRL Y-1498 / VKM Y-70</strain>
    </source>
</reference>
<accession>G3BFP9</accession>
<keyword evidence="2" id="KW-0732">Signal</keyword>
<dbReference type="Proteomes" id="UP000000707">
    <property type="component" value="Unassembled WGS sequence"/>
</dbReference>
<feature type="region of interest" description="Disordered" evidence="1">
    <location>
        <begin position="344"/>
        <end position="370"/>
    </location>
</feature>
<dbReference type="RefSeq" id="XP_006689289.1">
    <property type="nucleotide sequence ID" value="XM_006689226.1"/>
</dbReference>
<evidence type="ECO:0000256" key="1">
    <source>
        <dbReference type="SAM" id="MobiDB-lite"/>
    </source>
</evidence>
<dbReference type="GeneID" id="18250512"/>